<dbReference type="Gene3D" id="3.30.428.10">
    <property type="entry name" value="HIT-like"/>
    <property type="match status" value="1"/>
</dbReference>
<evidence type="ECO:0000313" key="3">
    <source>
        <dbReference type="EMBL" id="NTC31299.1"/>
    </source>
</evidence>
<dbReference type="InterPro" id="IPR026026">
    <property type="entry name" value="HIT_Hint"/>
</dbReference>
<dbReference type="RefSeq" id="WP_161986907.1">
    <property type="nucleotide sequence ID" value="NC_015183.1"/>
</dbReference>
<dbReference type="PROSITE" id="PS51084">
    <property type="entry name" value="HIT_2"/>
    <property type="match status" value="1"/>
</dbReference>
<accession>A0A8A5PCQ3</accession>
<dbReference type="Proteomes" id="UP000663946">
    <property type="component" value="Chromosome 1"/>
</dbReference>
<evidence type="ECO:0000256" key="1">
    <source>
        <dbReference type="PROSITE-ProRule" id="PRU00464"/>
    </source>
</evidence>
<proteinExistence type="predicted"/>
<dbReference type="PIRSF" id="PIRSF000714">
    <property type="entry name" value="HIT"/>
    <property type="match status" value="1"/>
</dbReference>
<dbReference type="GO" id="GO:0003824">
    <property type="term" value="F:catalytic activity"/>
    <property type="evidence" value="ECO:0007669"/>
    <property type="project" value="InterPro"/>
</dbReference>
<dbReference type="Pfam" id="PF01230">
    <property type="entry name" value="HIT"/>
    <property type="match status" value="1"/>
</dbReference>
<comment type="caution">
    <text evidence="1">Lacks conserved residue(s) required for the propagation of feature annotation.</text>
</comment>
<evidence type="ECO:0000313" key="4">
    <source>
        <dbReference type="EMBL" id="QTG14280.1"/>
    </source>
</evidence>
<dbReference type="InterPro" id="IPR011146">
    <property type="entry name" value="HIT-like"/>
</dbReference>
<reference evidence="3" key="1">
    <citation type="journal article" date="2020" name="Science">
        <title>Unexpected conservation and global transmission of agrobacterial virulence plasmids.</title>
        <authorList>
            <person name="Weisberg A.J."/>
            <person name="Davis E.W. 2nd"/>
            <person name="Tabima J."/>
            <person name="Belcher M.S."/>
            <person name="Miller M."/>
            <person name="Kuo C.H."/>
            <person name="Loper J.E."/>
            <person name="Grunwald N.J."/>
            <person name="Putnam M.L."/>
            <person name="Chang J.H."/>
        </authorList>
    </citation>
    <scope>NUCLEOTIDE SEQUENCE</scope>
    <source>
        <strain evidence="3">17-1853-1a</strain>
    </source>
</reference>
<reference evidence="4" key="2">
    <citation type="submission" date="2020-02" db="EMBL/GenBank/DDBJ databases">
        <title>Unexpected conservation and global transmission of agrobacterial virulence plasmids.</title>
        <authorList>
            <person name="Weisberg A.J."/>
            <person name="Davis E.W. II"/>
            <person name="Tabima J.R."/>
            <person name="Belcher M.S."/>
            <person name="Miller M."/>
            <person name="Kuo C.-H."/>
            <person name="Loper J.E."/>
            <person name="Grunwald N.J."/>
            <person name="Putnam M.L."/>
            <person name="Chang J.H."/>
        </authorList>
    </citation>
    <scope>NUCLEOTIDE SEQUENCE</scope>
    <source>
        <strain evidence="4">Q15/94</strain>
    </source>
</reference>
<dbReference type="EMBL" id="JAAMAY010000039">
    <property type="protein sequence ID" value="NTC31299.1"/>
    <property type="molecule type" value="Genomic_DNA"/>
</dbReference>
<dbReference type="SUPFAM" id="SSF54197">
    <property type="entry name" value="HIT-like"/>
    <property type="match status" value="1"/>
</dbReference>
<feature type="domain" description="HIT" evidence="2">
    <location>
        <begin position="44"/>
        <end position="113"/>
    </location>
</feature>
<dbReference type="AlphaFoldDB" id="A0A8A5PCQ3"/>
<evidence type="ECO:0000313" key="5">
    <source>
        <dbReference type="Proteomes" id="UP000702952"/>
    </source>
</evidence>
<dbReference type="InterPro" id="IPR036265">
    <property type="entry name" value="HIT-like_sf"/>
</dbReference>
<organism evidence="3 5">
    <name type="scientific">Agrobacterium tumefaciens</name>
    <dbReference type="NCBI Taxonomy" id="358"/>
    <lineage>
        <taxon>Bacteria</taxon>
        <taxon>Pseudomonadati</taxon>
        <taxon>Pseudomonadota</taxon>
        <taxon>Alphaproteobacteria</taxon>
        <taxon>Hyphomicrobiales</taxon>
        <taxon>Rhizobiaceae</taxon>
        <taxon>Rhizobium/Agrobacterium group</taxon>
        <taxon>Agrobacterium</taxon>
        <taxon>Agrobacterium tumefaciens complex</taxon>
    </lineage>
</organism>
<dbReference type="EMBL" id="CP049216">
    <property type="protein sequence ID" value="QTG14280.1"/>
    <property type="molecule type" value="Genomic_DNA"/>
</dbReference>
<gene>
    <name evidence="3" type="ORF">G6M46_24525</name>
    <name evidence="4" type="ORF">G6M86_13870</name>
</gene>
<name>A0A8A5PCQ3_AGRTU</name>
<dbReference type="Proteomes" id="UP000702952">
    <property type="component" value="Unassembled WGS sequence"/>
</dbReference>
<protein>
    <submittedName>
        <fullName evidence="3">HIT domain-containing protein</fullName>
    </submittedName>
</protein>
<sequence length="142" mass="15617">MKTNMEDALETFRLDDRLARDSALVMRLGLCELRLQNDSRWPWLVLVPQRGGASELFDLTPLDQAVLTFETNLVASALKDVTGATKINVGALGNIVRQLHVHIIARNEGDTCWPGPIWGHGTPVPYGPGEKESLMKKISGAL</sequence>
<evidence type="ECO:0000259" key="2">
    <source>
        <dbReference type="PROSITE" id="PS51084"/>
    </source>
</evidence>